<dbReference type="Gene3D" id="1.10.287.1080">
    <property type="entry name" value="MazG-like"/>
    <property type="match status" value="1"/>
</dbReference>
<accession>A0A1F7WC48</accession>
<dbReference type="InterPro" id="IPR052555">
    <property type="entry name" value="dCTP_Pyrophosphatase"/>
</dbReference>
<dbReference type="PIRSF" id="PIRSF029826">
    <property type="entry name" value="UCP029826_pph"/>
    <property type="match status" value="1"/>
</dbReference>
<dbReference type="PANTHER" id="PTHR46523:SF1">
    <property type="entry name" value="DCTP PYROPHOSPHATASE 1"/>
    <property type="match status" value="1"/>
</dbReference>
<dbReference type="GO" id="GO:0047429">
    <property type="term" value="F:nucleoside triphosphate diphosphatase activity"/>
    <property type="evidence" value="ECO:0007669"/>
    <property type="project" value="InterPro"/>
</dbReference>
<sequence length="128" mass="14926">MKELEKKLYKYLKARNWHQLRPADLSKSIMIEGAELLELFQWENCSLDEVKANKTQVEEIKKELADVLIYAMELSVLLGFDTEKIIRAKLASVEKKYPAKLMRNDAVREPGMKSEYVRIKATHRGLTK</sequence>
<name>A0A1F7WC48_9BACT</name>
<reference evidence="1 2" key="1">
    <citation type="journal article" date="2016" name="Nat. Commun.">
        <title>Thousands of microbial genomes shed light on interconnected biogeochemical processes in an aquifer system.</title>
        <authorList>
            <person name="Anantharaman K."/>
            <person name="Brown C.T."/>
            <person name="Hug L.A."/>
            <person name="Sharon I."/>
            <person name="Castelle C.J."/>
            <person name="Probst A.J."/>
            <person name="Thomas B.C."/>
            <person name="Singh A."/>
            <person name="Wilkins M.J."/>
            <person name="Karaoz U."/>
            <person name="Brodie E.L."/>
            <person name="Williams K.H."/>
            <person name="Hubbard S.S."/>
            <person name="Banfield J.F."/>
        </authorList>
    </citation>
    <scope>NUCLEOTIDE SEQUENCE [LARGE SCALE GENOMIC DNA]</scope>
</reference>
<dbReference type="GO" id="GO:0009143">
    <property type="term" value="P:nucleoside triphosphate catabolic process"/>
    <property type="evidence" value="ECO:0007669"/>
    <property type="project" value="InterPro"/>
</dbReference>
<dbReference type="AlphaFoldDB" id="A0A1F7WC48"/>
<gene>
    <name evidence="1" type="ORF">A2318_01610</name>
</gene>
<dbReference type="SUPFAM" id="SSF101386">
    <property type="entry name" value="all-alpha NTP pyrophosphatases"/>
    <property type="match status" value="1"/>
</dbReference>
<evidence type="ECO:0000313" key="2">
    <source>
        <dbReference type="Proteomes" id="UP000177331"/>
    </source>
</evidence>
<dbReference type="PANTHER" id="PTHR46523">
    <property type="entry name" value="DCTP PYROPHOSPHATASE 1"/>
    <property type="match status" value="1"/>
</dbReference>
<dbReference type="STRING" id="1802421.A2318_01610"/>
<protein>
    <recommendedName>
        <fullName evidence="3">Nucleotide pyrophosphohydrolase</fullName>
    </recommendedName>
</protein>
<dbReference type="InterPro" id="IPR025984">
    <property type="entry name" value="DCTPP"/>
</dbReference>
<dbReference type="Proteomes" id="UP000177331">
    <property type="component" value="Unassembled WGS sequence"/>
</dbReference>
<comment type="caution">
    <text evidence="1">The sequence shown here is derived from an EMBL/GenBank/DDBJ whole genome shotgun (WGS) entry which is preliminary data.</text>
</comment>
<organism evidence="1 2">
    <name type="scientific">Candidatus Uhrbacteria bacterium RIFOXYB2_FULL_45_11</name>
    <dbReference type="NCBI Taxonomy" id="1802421"/>
    <lineage>
        <taxon>Bacteria</taxon>
        <taxon>Candidatus Uhriibacteriota</taxon>
    </lineage>
</organism>
<dbReference type="EMBL" id="MGFD01000006">
    <property type="protein sequence ID" value="OGL99654.1"/>
    <property type="molecule type" value="Genomic_DNA"/>
</dbReference>
<evidence type="ECO:0000313" key="1">
    <source>
        <dbReference type="EMBL" id="OGL99654.1"/>
    </source>
</evidence>
<dbReference type="Pfam" id="PF12643">
    <property type="entry name" value="MazG-like"/>
    <property type="match status" value="1"/>
</dbReference>
<evidence type="ECO:0008006" key="3">
    <source>
        <dbReference type="Google" id="ProtNLM"/>
    </source>
</evidence>
<proteinExistence type="predicted"/>